<evidence type="ECO:0000313" key="1">
    <source>
        <dbReference type="EMBL" id="MDA0178981.1"/>
    </source>
</evidence>
<evidence type="ECO:0000313" key="2">
    <source>
        <dbReference type="Proteomes" id="UP001147653"/>
    </source>
</evidence>
<organism evidence="1 2">
    <name type="scientific">Solirubrobacter phytolaccae</name>
    <dbReference type="NCBI Taxonomy" id="1404360"/>
    <lineage>
        <taxon>Bacteria</taxon>
        <taxon>Bacillati</taxon>
        <taxon>Actinomycetota</taxon>
        <taxon>Thermoleophilia</taxon>
        <taxon>Solirubrobacterales</taxon>
        <taxon>Solirubrobacteraceae</taxon>
        <taxon>Solirubrobacter</taxon>
    </lineage>
</organism>
<reference evidence="1" key="1">
    <citation type="submission" date="2022-10" db="EMBL/GenBank/DDBJ databases">
        <title>The WGS of Solirubrobacter phytolaccae KCTC 29190.</title>
        <authorList>
            <person name="Jiang Z."/>
        </authorList>
    </citation>
    <scope>NUCLEOTIDE SEQUENCE</scope>
    <source>
        <strain evidence="1">KCTC 29190</strain>
    </source>
</reference>
<dbReference type="Proteomes" id="UP001147653">
    <property type="component" value="Unassembled WGS sequence"/>
</dbReference>
<sequence>MAKNQRLKAPEFSYSAEDGTTLVLRGSMTPSTRLQYAEVVQGNILSREDAWHRSVEFLFERLVVRWEIAGTPPISKQKELLARYRFASQDERVWIRGVLREHLAEHFPEMQAP</sequence>
<dbReference type="EMBL" id="JAPDDP010000002">
    <property type="protein sequence ID" value="MDA0178981.1"/>
    <property type="molecule type" value="Genomic_DNA"/>
</dbReference>
<dbReference type="RefSeq" id="WP_270023248.1">
    <property type="nucleotide sequence ID" value="NZ_JAPDDP010000002.1"/>
</dbReference>
<protein>
    <submittedName>
        <fullName evidence="1">Uncharacterized protein</fullName>
    </submittedName>
</protein>
<proteinExistence type="predicted"/>
<keyword evidence="2" id="KW-1185">Reference proteome</keyword>
<comment type="caution">
    <text evidence="1">The sequence shown here is derived from an EMBL/GenBank/DDBJ whole genome shotgun (WGS) entry which is preliminary data.</text>
</comment>
<name>A0A9X3N3V5_9ACTN</name>
<dbReference type="AlphaFoldDB" id="A0A9X3N3V5"/>
<gene>
    <name evidence="1" type="ORF">OJ997_01645</name>
</gene>
<accession>A0A9X3N3V5</accession>